<organism evidence="1 2">
    <name type="scientific">Arabidopsis thaliana</name>
    <name type="common">Mouse-ear cress</name>
    <dbReference type="NCBI Taxonomy" id="3702"/>
    <lineage>
        <taxon>Eukaryota</taxon>
        <taxon>Viridiplantae</taxon>
        <taxon>Streptophyta</taxon>
        <taxon>Embryophyta</taxon>
        <taxon>Tracheophyta</taxon>
        <taxon>Spermatophyta</taxon>
        <taxon>Magnoliopsida</taxon>
        <taxon>eudicotyledons</taxon>
        <taxon>Gunneridae</taxon>
        <taxon>Pentapetalae</taxon>
        <taxon>rosids</taxon>
        <taxon>malvids</taxon>
        <taxon>Brassicales</taxon>
        <taxon>Brassicaceae</taxon>
        <taxon>Camelineae</taxon>
        <taxon>Arabidopsis</taxon>
    </lineage>
</organism>
<gene>
    <name evidence="1" type="ORF">AXX17_ATUG01980</name>
</gene>
<sequence>MIESAFRVPYIRIPELFLRYLGSSKKQKYYFYGKYHLWVFQRPFSTEIPACGMNSFSCS</sequence>
<keyword evidence="1" id="KW-0150">Chloroplast</keyword>
<geneLocation type="chloroplast" evidence="1"/>
<accession>A0A178U6L9</accession>
<reference evidence="2" key="1">
    <citation type="journal article" date="2016" name="Proc. Natl. Acad. Sci. U.S.A.">
        <title>Chromosome-level assembly of Arabidopsis thaliana Ler reveals the extent of translocation and inversion polymorphisms.</title>
        <authorList>
            <person name="Zapata L."/>
            <person name="Ding J."/>
            <person name="Willing E.M."/>
            <person name="Hartwig B."/>
            <person name="Bezdan D."/>
            <person name="Jiao W.B."/>
            <person name="Patel V."/>
            <person name="Velikkakam James G."/>
            <person name="Koornneef M."/>
            <person name="Ossowski S."/>
            <person name="Schneeberger K."/>
        </authorList>
    </citation>
    <scope>NUCLEOTIDE SEQUENCE [LARGE SCALE GENOMIC DNA]</scope>
    <source>
        <strain evidence="2">cv. Landsberg erecta</strain>
    </source>
</reference>
<dbReference type="EMBL" id="LUHQ01000015">
    <property type="protein sequence ID" value="OAO89300.1"/>
    <property type="molecule type" value="Genomic_DNA"/>
</dbReference>
<protein>
    <submittedName>
        <fullName evidence="1">Uncharacterized protein</fullName>
    </submittedName>
</protein>
<evidence type="ECO:0000313" key="1">
    <source>
        <dbReference type="EMBL" id="OAO89300.1"/>
    </source>
</evidence>
<keyword evidence="1" id="KW-0934">Plastid</keyword>
<proteinExistence type="predicted"/>
<comment type="caution">
    <text evidence="1">The sequence shown here is derived from an EMBL/GenBank/DDBJ whole genome shotgun (WGS) entry which is preliminary data.</text>
</comment>
<dbReference type="AlphaFoldDB" id="A0A178U6L9"/>
<name>A0A178U6L9_ARATH</name>
<evidence type="ECO:0000313" key="2">
    <source>
        <dbReference type="Proteomes" id="UP000078284"/>
    </source>
</evidence>
<dbReference type="Proteomes" id="UP000078284">
    <property type="component" value="Unassembled WGS sequence"/>
</dbReference>